<dbReference type="Proteomes" id="UP000244722">
    <property type="component" value="Unassembled WGS sequence"/>
</dbReference>
<comment type="caution">
    <text evidence="5">The sequence shown here is derived from an EMBL/GenBank/DDBJ whole genome shotgun (WGS) entry which is preliminary data.</text>
</comment>
<dbReference type="InterPro" id="IPR041569">
    <property type="entry name" value="AAA_lid_3"/>
</dbReference>
<proteinExistence type="predicted"/>
<accession>A0A2T6ZV19</accession>
<dbReference type="GO" id="GO:0005737">
    <property type="term" value="C:cytoplasm"/>
    <property type="evidence" value="ECO:0007669"/>
    <property type="project" value="TreeGrafter"/>
</dbReference>
<reference evidence="5 6" key="1">
    <citation type="submission" date="2017-04" db="EMBL/GenBank/DDBJ databases">
        <title>Draft genome sequence of Tuber borchii Vittad., a whitish edible truffle.</title>
        <authorList>
            <consortium name="DOE Joint Genome Institute"/>
            <person name="Murat C."/>
            <person name="Kuo A."/>
            <person name="Barry K.W."/>
            <person name="Clum A."/>
            <person name="Dockter R.B."/>
            <person name="Fauchery L."/>
            <person name="Iotti M."/>
            <person name="Kohler A."/>
            <person name="Labutti K."/>
            <person name="Lindquist E.A."/>
            <person name="Lipzen A."/>
            <person name="Ohm R.A."/>
            <person name="Wang M."/>
            <person name="Grigoriev I.V."/>
            <person name="Zambonelli A."/>
            <person name="Martin F.M."/>
        </authorList>
    </citation>
    <scope>NUCLEOTIDE SEQUENCE [LARGE SCALE GENOMIC DNA]</scope>
    <source>
        <strain evidence="5 6">Tbo3840</strain>
    </source>
</reference>
<dbReference type="GO" id="GO:0005524">
    <property type="term" value="F:ATP binding"/>
    <property type="evidence" value="ECO:0007669"/>
    <property type="project" value="UniProtKB-KW"/>
</dbReference>
<dbReference type="InterPro" id="IPR027417">
    <property type="entry name" value="P-loop_NTPase"/>
</dbReference>
<feature type="compositionally biased region" description="Pro residues" evidence="3">
    <location>
        <begin position="200"/>
        <end position="213"/>
    </location>
</feature>
<evidence type="ECO:0000259" key="4">
    <source>
        <dbReference type="SMART" id="SM00382"/>
    </source>
</evidence>
<dbReference type="Pfam" id="PF00004">
    <property type="entry name" value="AAA"/>
    <property type="match status" value="2"/>
</dbReference>
<keyword evidence="2" id="KW-0067">ATP-binding</keyword>
<feature type="domain" description="AAA+ ATPase" evidence="4">
    <location>
        <begin position="556"/>
        <end position="698"/>
    </location>
</feature>
<keyword evidence="1" id="KW-0547">Nucleotide-binding</keyword>
<dbReference type="AlphaFoldDB" id="A0A2T6ZV19"/>
<evidence type="ECO:0000313" key="5">
    <source>
        <dbReference type="EMBL" id="PUU79326.1"/>
    </source>
</evidence>
<dbReference type="SMART" id="SM00382">
    <property type="entry name" value="AAA"/>
    <property type="match status" value="2"/>
</dbReference>
<feature type="region of interest" description="Disordered" evidence="3">
    <location>
        <begin position="197"/>
        <end position="221"/>
    </location>
</feature>
<dbReference type="OrthoDB" id="27435at2759"/>
<protein>
    <submittedName>
        <fullName evidence="5">P-loop containing nucleoside triphosphate hydrolase protein</fullName>
    </submittedName>
</protein>
<dbReference type="PANTHER" id="PTHR23077">
    <property type="entry name" value="AAA-FAMILY ATPASE"/>
    <property type="match status" value="1"/>
</dbReference>
<dbReference type="FunFam" id="3.40.50.300:FF:001721">
    <property type="entry name" value="AAA family ATPase, putative"/>
    <property type="match status" value="1"/>
</dbReference>
<dbReference type="InterPro" id="IPR003593">
    <property type="entry name" value="AAA+_ATPase"/>
</dbReference>
<gene>
    <name evidence="5" type="ORF">B9Z19DRAFT_1125326</name>
</gene>
<sequence length="792" mass="85735">MPPTLNLNSPSKDTISSPHIFTIRPATSAGSHKTFLRLTLHRTALSALGVKSGELCQISAIGASEGKFFPVVAWLSSDPHVQRHVALISDNVKTLLGAGYEDKVLVERYTGRVIDATKVAVREGDGRSAVEEGWRWYLEHIFIESKYIYNGLSIPGTEYKGAKRLFRIETVTGEEGTLIEGQPVVYKATLSTVVELANPSSPPSKPITLPPPKLKSSKEPTPQLDSAIIVPSSKTNFSSIGGLAPQITALKALLLSTLHHSHHFTKRNLTPPRGILLYGPSGTGKTLLLKAIASEISARCYVLNGSVVGKYLGESEAAIRKVFAEARKNQPAVVLMDEADSIAPKRGEGDGNEGRIVSTILTEMDGMSYGDSGSAEAVKLVVVAATSRPNAIDQALRRPGRFDREVEIGIPNVDSRREILEILTRDIDFSGEQPKEATIKTLAAKTHGFVGADLEAVVRTAFTSALKRLEQDDLDLSTLTLNDTPEAQPQLLLRGEDIDSALKDVRPTAMREIFLEPPKVHWSDIGGQEEVKQRLREAVEWPLTHPEAFSRLGGTPRKGLLLYGPPGCSKTLTAKALATEAGLNFMAVKGPELFNMYLGESERAVREVFRKARAASPSIIFFDEIDALSASRDSGGRKGGGGGGGKTNVLTTLLNEMDGIEDLKGVTILAATNRPEIIDPALLRPGRLDTILYVGPPDLPARKQILQIKTGKMSISTDVDLGRLAEATEGFSGAEVVNICDEAIHYAMRESFLIEAVYTRHFEAALEKAVPQITTEMCEAYESWSVGGVKKI</sequence>
<evidence type="ECO:0000313" key="6">
    <source>
        <dbReference type="Proteomes" id="UP000244722"/>
    </source>
</evidence>
<evidence type="ECO:0000256" key="1">
    <source>
        <dbReference type="ARBA" id="ARBA00022741"/>
    </source>
</evidence>
<feature type="domain" description="AAA+ ATPase" evidence="4">
    <location>
        <begin position="271"/>
        <end position="412"/>
    </location>
</feature>
<dbReference type="Pfam" id="PF17862">
    <property type="entry name" value="AAA_lid_3"/>
    <property type="match status" value="2"/>
</dbReference>
<dbReference type="FunFam" id="3.40.50.300:FF:000012">
    <property type="entry name" value="Transitional endoplasmic reticulum ATPase"/>
    <property type="match status" value="1"/>
</dbReference>
<dbReference type="CDD" id="cd19511">
    <property type="entry name" value="RecA-like_CDC48_r2-like"/>
    <property type="match status" value="1"/>
</dbReference>
<dbReference type="InterPro" id="IPR003959">
    <property type="entry name" value="ATPase_AAA_core"/>
</dbReference>
<keyword evidence="5" id="KW-0378">Hydrolase</keyword>
<evidence type="ECO:0000256" key="2">
    <source>
        <dbReference type="ARBA" id="ARBA00022840"/>
    </source>
</evidence>
<dbReference type="Gene3D" id="1.10.8.60">
    <property type="match status" value="2"/>
</dbReference>
<dbReference type="SUPFAM" id="SSF52540">
    <property type="entry name" value="P-loop containing nucleoside triphosphate hydrolases"/>
    <property type="match status" value="2"/>
</dbReference>
<dbReference type="PANTHER" id="PTHR23077:SF27">
    <property type="entry name" value="ATPASE FAMILY GENE 2 PROTEIN HOMOLOG A"/>
    <property type="match status" value="1"/>
</dbReference>
<dbReference type="Gene3D" id="3.40.50.300">
    <property type="entry name" value="P-loop containing nucleotide triphosphate hydrolases"/>
    <property type="match status" value="2"/>
</dbReference>
<evidence type="ECO:0000256" key="3">
    <source>
        <dbReference type="SAM" id="MobiDB-lite"/>
    </source>
</evidence>
<keyword evidence="6" id="KW-1185">Reference proteome</keyword>
<dbReference type="InterPro" id="IPR003960">
    <property type="entry name" value="ATPase_AAA_CS"/>
</dbReference>
<dbReference type="EMBL" id="NESQ01000094">
    <property type="protein sequence ID" value="PUU79326.1"/>
    <property type="molecule type" value="Genomic_DNA"/>
</dbReference>
<dbReference type="PROSITE" id="PS00674">
    <property type="entry name" value="AAA"/>
    <property type="match status" value="2"/>
</dbReference>
<organism evidence="5 6">
    <name type="scientific">Tuber borchii</name>
    <name type="common">White truffle</name>
    <dbReference type="NCBI Taxonomy" id="42251"/>
    <lineage>
        <taxon>Eukaryota</taxon>
        <taxon>Fungi</taxon>
        <taxon>Dikarya</taxon>
        <taxon>Ascomycota</taxon>
        <taxon>Pezizomycotina</taxon>
        <taxon>Pezizomycetes</taxon>
        <taxon>Pezizales</taxon>
        <taxon>Tuberaceae</taxon>
        <taxon>Tuber</taxon>
    </lineage>
</organism>
<dbReference type="InterPro" id="IPR050168">
    <property type="entry name" value="AAA_ATPase_domain"/>
</dbReference>
<name>A0A2T6ZV19_TUBBO</name>
<dbReference type="GO" id="GO:0016887">
    <property type="term" value="F:ATP hydrolysis activity"/>
    <property type="evidence" value="ECO:0007669"/>
    <property type="project" value="InterPro"/>
</dbReference>
<dbReference type="STRING" id="42251.A0A2T6ZV19"/>